<dbReference type="InterPro" id="IPR039556">
    <property type="entry name" value="ICL/PEPM"/>
</dbReference>
<dbReference type="PANTHER" id="PTHR42905">
    <property type="entry name" value="PHOSPHOENOLPYRUVATE CARBOXYLASE"/>
    <property type="match status" value="1"/>
</dbReference>
<dbReference type="InterPro" id="IPR018523">
    <property type="entry name" value="Isocitrate_lyase_ph_CS"/>
</dbReference>
<reference evidence="2" key="1">
    <citation type="submission" date="2023-03" db="EMBL/GenBank/DDBJ databases">
        <authorList>
            <person name="Steffen K."/>
            <person name="Cardenas P."/>
        </authorList>
    </citation>
    <scope>NUCLEOTIDE SEQUENCE</scope>
</reference>
<dbReference type="GO" id="GO:0016833">
    <property type="term" value="F:oxo-acid-lyase activity"/>
    <property type="evidence" value="ECO:0007669"/>
    <property type="project" value="UniProtKB-ARBA"/>
</dbReference>
<protein>
    <submittedName>
        <fullName evidence="2">Carboxyvinyl-carboxyphosphonate phosphorylmutase</fullName>
    </submittedName>
</protein>
<evidence type="ECO:0000313" key="3">
    <source>
        <dbReference type="Proteomes" id="UP001174909"/>
    </source>
</evidence>
<accession>A0AA35SPI0</accession>
<evidence type="ECO:0000313" key="2">
    <source>
        <dbReference type="EMBL" id="CAI8033229.1"/>
    </source>
</evidence>
<organism evidence="2 3">
    <name type="scientific">Geodia barretti</name>
    <name type="common">Barrett's horny sponge</name>
    <dbReference type="NCBI Taxonomy" id="519541"/>
    <lineage>
        <taxon>Eukaryota</taxon>
        <taxon>Metazoa</taxon>
        <taxon>Porifera</taxon>
        <taxon>Demospongiae</taxon>
        <taxon>Heteroscleromorpha</taxon>
        <taxon>Tetractinellida</taxon>
        <taxon>Astrophorina</taxon>
        <taxon>Geodiidae</taxon>
        <taxon>Geodia</taxon>
    </lineage>
</organism>
<dbReference type="Pfam" id="PF13714">
    <property type="entry name" value="PEP_mutase"/>
    <property type="match status" value="1"/>
</dbReference>
<dbReference type="Proteomes" id="UP001174909">
    <property type="component" value="Unassembled WGS sequence"/>
</dbReference>
<sequence>MQRATTKLRKLLQDSGIIMAPGAYDCLTARIIQNAGFGAVYMTGAGTSVATLGYPDLALATMSEMVGNAADIAATVDVPVIADADTGYGGILNIQRTIRQYQRAGVAAVHIEDQEFPKRCGHLDNKRVIGIDEMVGKIKAAVDARTDDDFVIIVRTDALAVTGWDDTMRRCEAFTRAGADVLFVEAIRSHEEAEQVVASVELPLLYNYVETGKSPLFTARELEQLGFKLVIYPASALLTVSKVVAVLMEELKAKGTTAHLVDNMISLHQCFELMGLSEMLATDENYSAAAMEAGR</sequence>
<proteinExistence type="inferred from homology"/>
<comment type="similarity">
    <text evidence="1">Belongs to the isocitrate lyase/PEP mutase superfamily.</text>
</comment>
<dbReference type="SUPFAM" id="SSF51621">
    <property type="entry name" value="Phosphoenolpyruvate/pyruvate domain"/>
    <property type="match status" value="1"/>
</dbReference>
<dbReference type="InterPro" id="IPR015813">
    <property type="entry name" value="Pyrv/PenolPyrv_kinase-like_dom"/>
</dbReference>
<gene>
    <name evidence="2" type="ORF">GBAR_LOCUS18737</name>
</gene>
<dbReference type="FunFam" id="3.20.20.60:FF:000009">
    <property type="entry name" value="2-methylisocitrate lyase"/>
    <property type="match status" value="1"/>
</dbReference>
<evidence type="ECO:0000256" key="1">
    <source>
        <dbReference type="ARBA" id="ARBA00061405"/>
    </source>
</evidence>
<dbReference type="Gene3D" id="3.20.20.60">
    <property type="entry name" value="Phosphoenolpyruvate-binding domains"/>
    <property type="match status" value="1"/>
</dbReference>
<dbReference type="InterPro" id="IPR040442">
    <property type="entry name" value="Pyrv_kinase-like_dom_sf"/>
</dbReference>
<dbReference type="EMBL" id="CASHTH010002649">
    <property type="protein sequence ID" value="CAI8033229.1"/>
    <property type="molecule type" value="Genomic_DNA"/>
</dbReference>
<name>A0AA35SPI0_GEOBA</name>
<comment type="caution">
    <text evidence="2">The sequence shown here is derived from an EMBL/GenBank/DDBJ whole genome shotgun (WGS) entry which is preliminary data.</text>
</comment>
<dbReference type="AlphaFoldDB" id="A0AA35SPI0"/>
<keyword evidence="3" id="KW-1185">Reference proteome</keyword>
<dbReference type="CDD" id="cd00377">
    <property type="entry name" value="ICL_PEPM"/>
    <property type="match status" value="1"/>
</dbReference>
<dbReference type="PROSITE" id="PS00161">
    <property type="entry name" value="ISOCITRATE_LYASE"/>
    <property type="match status" value="1"/>
</dbReference>
<dbReference type="PANTHER" id="PTHR42905:SF5">
    <property type="entry name" value="CARBOXYVINYL-CARBOXYPHOSPHONATE PHOSPHORYLMUTASE, CHLOROPLASTIC"/>
    <property type="match status" value="1"/>
</dbReference>